<protein>
    <submittedName>
        <fullName evidence="1">Uncharacterized protein</fullName>
    </submittedName>
</protein>
<dbReference type="AlphaFoldDB" id="A0A8T0EEP7"/>
<keyword evidence="2" id="KW-1185">Reference proteome</keyword>
<reference evidence="1" key="2">
    <citation type="submission" date="2020-06" db="EMBL/GenBank/DDBJ databases">
        <authorList>
            <person name="Sheffer M."/>
        </authorList>
    </citation>
    <scope>NUCLEOTIDE SEQUENCE</scope>
</reference>
<reference evidence="1" key="1">
    <citation type="journal article" date="2020" name="bioRxiv">
        <title>Chromosome-level reference genome of the European wasp spider Argiope bruennichi: a resource for studies on range expansion and evolutionary adaptation.</title>
        <authorList>
            <person name="Sheffer M.M."/>
            <person name="Hoppe A."/>
            <person name="Krehenwinkel H."/>
            <person name="Uhl G."/>
            <person name="Kuss A.W."/>
            <person name="Jensen L."/>
            <person name="Jensen C."/>
            <person name="Gillespie R.G."/>
            <person name="Hoff K.J."/>
            <person name="Prost S."/>
        </authorList>
    </citation>
    <scope>NUCLEOTIDE SEQUENCE</scope>
</reference>
<comment type="caution">
    <text evidence="1">The sequence shown here is derived from an EMBL/GenBank/DDBJ whole genome shotgun (WGS) entry which is preliminary data.</text>
</comment>
<dbReference type="Proteomes" id="UP000807504">
    <property type="component" value="Unassembled WGS sequence"/>
</dbReference>
<organism evidence="1 2">
    <name type="scientific">Argiope bruennichi</name>
    <name type="common">Wasp spider</name>
    <name type="synonym">Aranea bruennichi</name>
    <dbReference type="NCBI Taxonomy" id="94029"/>
    <lineage>
        <taxon>Eukaryota</taxon>
        <taxon>Metazoa</taxon>
        <taxon>Ecdysozoa</taxon>
        <taxon>Arthropoda</taxon>
        <taxon>Chelicerata</taxon>
        <taxon>Arachnida</taxon>
        <taxon>Araneae</taxon>
        <taxon>Araneomorphae</taxon>
        <taxon>Entelegynae</taxon>
        <taxon>Araneoidea</taxon>
        <taxon>Araneidae</taxon>
        <taxon>Argiope</taxon>
    </lineage>
</organism>
<evidence type="ECO:0000313" key="2">
    <source>
        <dbReference type="Proteomes" id="UP000807504"/>
    </source>
</evidence>
<accession>A0A8T0EEP7</accession>
<proteinExistence type="predicted"/>
<sequence>MALSKMAQAKHLLEEEDDDVDENLLYLNFYQGNLPFLKQVPLHRIPDRLKFEAAALYFGTSQYENEWKGVLEDLGVDYITMYGIDFKSSKTGNLPIYLALNGVLQSNRSFGDFIDVLCKREKFHILCHLKPFVEELLSKKHYLDDKGPYFGPPPSAPEFSSLEVTSSLADLYDSESNSVTCKEKKKRNLKGHKIASEHFQNSEVISSFANNNVFSAVSNFQNVNEAISVFIMHSMLDKKYAKKLATCLREKNFQVVTSANIFHFLRQNPTLMMKAVDEKVDFVVPVISPSFMKQIEFTGYYTTEIRDIESEANTFMYDRLLNEYSSHGNFFNHRVKPVCYSLESRKIVNNDQILSRPIYLPYNELKNDQMLEKEFLPLLRHNKKYLQPSK</sequence>
<evidence type="ECO:0000313" key="1">
    <source>
        <dbReference type="EMBL" id="KAF8771361.1"/>
    </source>
</evidence>
<gene>
    <name evidence="1" type="ORF">HNY73_018794</name>
</gene>
<dbReference type="EMBL" id="JABXBU010002228">
    <property type="protein sequence ID" value="KAF8771361.1"/>
    <property type="molecule type" value="Genomic_DNA"/>
</dbReference>
<name>A0A8T0EEP7_ARGBR</name>